<dbReference type="InterPro" id="IPR050368">
    <property type="entry name" value="ClC-type_chloride_channel"/>
</dbReference>
<dbReference type="InterPro" id="IPR014743">
    <property type="entry name" value="Cl-channel_core"/>
</dbReference>
<keyword evidence="4 11" id="KW-1133">Transmembrane helix</keyword>
<dbReference type="PRINTS" id="PR00762">
    <property type="entry name" value="CLCHANNEL"/>
</dbReference>
<evidence type="ECO:0000256" key="7">
    <source>
        <dbReference type="ARBA" id="ARBA00023173"/>
    </source>
</evidence>
<evidence type="ECO:0000256" key="8">
    <source>
        <dbReference type="ARBA" id="ARBA00023214"/>
    </source>
</evidence>
<protein>
    <submittedName>
        <fullName evidence="13">Chloride channel protein</fullName>
    </submittedName>
</protein>
<dbReference type="InterPro" id="IPR000644">
    <property type="entry name" value="CBS_dom"/>
</dbReference>
<evidence type="ECO:0000256" key="10">
    <source>
        <dbReference type="PROSITE-ProRule" id="PRU00703"/>
    </source>
</evidence>
<organism evidence="13 14">
    <name type="scientific">Rubellicoccus peritrichatus</name>
    <dbReference type="NCBI Taxonomy" id="3080537"/>
    <lineage>
        <taxon>Bacteria</taxon>
        <taxon>Pseudomonadati</taxon>
        <taxon>Verrucomicrobiota</taxon>
        <taxon>Opitutia</taxon>
        <taxon>Puniceicoccales</taxon>
        <taxon>Cerasicoccaceae</taxon>
        <taxon>Rubellicoccus</taxon>
    </lineage>
</organism>
<keyword evidence="3 11" id="KW-0812">Transmembrane</keyword>
<dbReference type="GO" id="GO:0005254">
    <property type="term" value="F:chloride channel activity"/>
    <property type="evidence" value="ECO:0007669"/>
    <property type="project" value="UniProtKB-KW"/>
</dbReference>
<feature type="transmembrane region" description="Helical" evidence="11">
    <location>
        <begin position="195"/>
        <end position="214"/>
    </location>
</feature>
<dbReference type="Gene3D" id="3.10.580.10">
    <property type="entry name" value="CBS-domain"/>
    <property type="match status" value="1"/>
</dbReference>
<dbReference type="PANTHER" id="PTHR43427:SF6">
    <property type="entry name" value="CHLORIDE CHANNEL PROTEIN CLC-E"/>
    <property type="match status" value="1"/>
</dbReference>
<keyword evidence="2" id="KW-0813">Transport</keyword>
<dbReference type="InterPro" id="IPR046342">
    <property type="entry name" value="CBS_dom_sf"/>
</dbReference>
<feature type="transmembrane region" description="Helical" evidence="11">
    <location>
        <begin position="234"/>
        <end position="256"/>
    </location>
</feature>
<dbReference type="EMBL" id="CP136920">
    <property type="protein sequence ID" value="WOO39508.1"/>
    <property type="molecule type" value="Genomic_DNA"/>
</dbReference>
<dbReference type="RefSeq" id="WP_317831426.1">
    <property type="nucleotide sequence ID" value="NZ_CP136920.1"/>
</dbReference>
<dbReference type="Pfam" id="PF00654">
    <property type="entry name" value="Voltage_CLC"/>
    <property type="match status" value="1"/>
</dbReference>
<dbReference type="KEGG" id="puo:RZN69_12865"/>
<feature type="transmembrane region" description="Helical" evidence="11">
    <location>
        <begin position="276"/>
        <end position="296"/>
    </location>
</feature>
<evidence type="ECO:0000256" key="2">
    <source>
        <dbReference type="ARBA" id="ARBA00022448"/>
    </source>
</evidence>
<dbReference type="PANTHER" id="PTHR43427">
    <property type="entry name" value="CHLORIDE CHANNEL PROTEIN CLC-E"/>
    <property type="match status" value="1"/>
</dbReference>
<evidence type="ECO:0000259" key="12">
    <source>
        <dbReference type="PROSITE" id="PS51371"/>
    </source>
</evidence>
<evidence type="ECO:0000313" key="14">
    <source>
        <dbReference type="Proteomes" id="UP001304300"/>
    </source>
</evidence>
<dbReference type="CDD" id="cd01031">
    <property type="entry name" value="EriC"/>
    <property type="match status" value="1"/>
</dbReference>
<keyword evidence="14" id="KW-1185">Reference proteome</keyword>
<dbReference type="SUPFAM" id="SSF81340">
    <property type="entry name" value="Clc chloride channel"/>
    <property type="match status" value="1"/>
</dbReference>
<evidence type="ECO:0000256" key="3">
    <source>
        <dbReference type="ARBA" id="ARBA00022692"/>
    </source>
</evidence>
<accession>A0AAQ3L9T4</accession>
<evidence type="ECO:0000313" key="13">
    <source>
        <dbReference type="EMBL" id="WOO39508.1"/>
    </source>
</evidence>
<dbReference type="AlphaFoldDB" id="A0AAQ3L9T4"/>
<evidence type="ECO:0000256" key="4">
    <source>
        <dbReference type="ARBA" id="ARBA00022989"/>
    </source>
</evidence>
<dbReference type="Pfam" id="PF00571">
    <property type="entry name" value="CBS"/>
    <property type="match status" value="2"/>
</dbReference>
<feature type="transmembrane region" description="Helical" evidence="11">
    <location>
        <begin position="316"/>
        <end position="338"/>
    </location>
</feature>
<feature type="domain" description="CBS" evidence="12">
    <location>
        <begin position="539"/>
        <end position="597"/>
    </location>
</feature>
<sequence>MKNFVDRFPDWLRKRFTDGQRFLILCIAAGVLCGLAAVAFHLSIHYTFDMVWEWARHQGKWFWFVMPLAPAVGGLIVGIILAKLAPNAAGSGIPQTKAAFYNDFGVIKFREGVYRFVLGTIFIGFGNCLGREGPTVHMCAAIASKLGQLFGLAKARIQAMVPIGMGAGIAAAFNAPLSAITFVFEELLDDFSTKALGGLVVAVVIAAAISRIILGEDPVLTIHIGDDITTAPWMLVSIPLGLASAFIGHVFVVILLRARAKSKAFKGVPVWLKPAAGGLAVGVIATIAFALTSLLGEAQNGVFSIGYNSLLVAFEGQLVLGVLLILFVFKFAATLISYSTGGSGGLFSPTLFLGGMLGGIFGVAMVWTHENFGGFILEEPNQVVGGCVLLGMGALFASIVRCPFTSLLIIFEMTRNYSLILPLMAGNMISYFVSAQLLKVPLYNSLLLQDGINLRKLPAYQGLQDYRNLPVSTIMTYDVITVDGTLSSAAVLERIIDGKQHHGYPVTDAEGALYGMVMHHELEEFREAGNEDSLITILAHQKVISTNPDMSIRAAANLLIREDVLQIPVVSPKDEKKLLGILTLHDIARQQNAANEQMGR</sequence>
<reference evidence="13 14" key="1">
    <citation type="submission" date="2023-10" db="EMBL/GenBank/DDBJ databases">
        <title>Rubellicoccus peritrichatus gen. nov., sp. nov., isolated from an algae of coral reef tank.</title>
        <authorList>
            <person name="Luo J."/>
        </authorList>
    </citation>
    <scope>NUCLEOTIDE SEQUENCE [LARGE SCALE GENOMIC DNA]</scope>
    <source>
        <strain evidence="13 14">CR14</strain>
    </source>
</reference>
<feature type="transmembrane region" description="Helical" evidence="11">
    <location>
        <begin position="388"/>
        <end position="411"/>
    </location>
</feature>
<feature type="domain" description="CBS" evidence="12">
    <location>
        <begin position="475"/>
        <end position="533"/>
    </location>
</feature>
<evidence type="ECO:0000256" key="5">
    <source>
        <dbReference type="ARBA" id="ARBA00023065"/>
    </source>
</evidence>
<dbReference type="InterPro" id="IPR001807">
    <property type="entry name" value="ClC"/>
</dbReference>
<keyword evidence="5" id="KW-0406">Ion transport</keyword>
<dbReference type="Gene3D" id="1.10.3080.10">
    <property type="entry name" value="Clc chloride channel"/>
    <property type="match status" value="1"/>
</dbReference>
<evidence type="ECO:0000256" key="1">
    <source>
        <dbReference type="ARBA" id="ARBA00004141"/>
    </source>
</evidence>
<dbReference type="Proteomes" id="UP001304300">
    <property type="component" value="Chromosome"/>
</dbReference>
<name>A0AAQ3L9T4_9BACT</name>
<comment type="subcellular location">
    <subcellularLocation>
        <location evidence="1">Membrane</location>
        <topology evidence="1">Multi-pass membrane protein</topology>
    </subcellularLocation>
</comment>
<dbReference type="SUPFAM" id="SSF54631">
    <property type="entry name" value="CBS-domain pair"/>
    <property type="match status" value="1"/>
</dbReference>
<evidence type="ECO:0000256" key="6">
    <source>
        <dbReference type="ARBA" id="ARBA00023136"/>
    </source>
</evidence>
<keyword evidence="8" id="KW-0868">Chloride</keyword>
<feature type="transmembrane region" description="Helical" evidence="11">
    <location>
        <begin position="350"/>
        <end position="368"/>
    </location>
</feature>
<proteinExistence type="predicted"/>
<gene>
    <name evidence="13" type="ORF">RZN69_12865</name>
</gene>
<feature type="transmembrane region" description="Helical" evidence="11">
    <location>
        <begin position="418"/>
        <end position="438"/>
    </location>
</feature>
<keyword evidence="7" id="KW-0869">Chloride channel</keyword>
<dbReference type="PROSITE" id="PS51371">
    <property type="entry name" value="CBS"/>
    <property type="match status" value="2"/>
</dbReference>
<dbReference type="SMART" id="SM00116">
    <property type="entry name" value="CBS"/>
    <property type="match status" value="2"/>
</dbReference>
<keyword evidence="9" id="KW-0407">Ion channel</keyword>
<feature type="transmembrane region" description="Helical" evidence="11">
    <location>
        <begin position="21"/>
        <end position="41"/>
    </location>
</feature>
<keyword evidence="6 11" id="KW-0472">Membrane</keyword>
<evidence type="ECO:0000256" key="9">
    <source>
        <dbReference type="ARBA" id="ARBA00023303"/>
    </source>
</evidence>
<evidence type="ECO:0000256" key="11">
    <source>
        <dbReference type="SAM" id="Phobius"/>
    </source>
</evidence>
<keyword evidence="10" id="KW-0129">CBS domain</keyword>
<dbReference type="GO" id="GO:0034707">
    <property type="term" value="C:chloride channel complex"/>
    <property type="evidence" value="ECO:0007669"/>
    <property type="project" value="UniProtKB-KW"/>
</dbReference>
<feature type="transmembrane region" description="Helical" evidence="11">
    <location>
        <begin position="61"/>
        <end position="82"/>
    </location>
</feature>